<dbReference type="RefSeq" id="WP_128496982.1">
    <property type="nucleotide sequence ID" value="NZ_RZNC01000001.1"/>
</dbReference>
<evidence type="ECO:0000313" key="3">
    <source>
        <dbReference type="Proteomes" id="UP000288603"/>
    </source>
</evidence>
<sequence length="121" mass="12942">MIAEFVSRPEGAYVLTFALAVAVGLVVRGRSIRAWASTVLVSGVFLAVASTRVDDAPFAAPLYIVVAATTSVIVVAVQLRGSPLLADEPWWRRFLLAMLHERAVRQAAGEDSEPVSGRAHV</sequence>
<evidence type="ECO:0000256" key="1">
    <source>
        <dbReference type="SAM" id="Phobius"/>
    </source>
</evidence>
<dbReference type="Proteomes" id="UP000288603">
    <property type="component" value="Unassembled WGS sequence"/>
</dbReference>
<comment type="caution">
    <text evidence="2">The sequence shown here is derived from an EMBL/GenBank/DDBJ whole genome shotgun (WGS) entry which is preliminary data.</text>
</comment>
<keyword evidence="1" id="KW-1133">Transmembrane helix</keyword>
<feature type="transmembrane region" description="Helical" evidence="1">
    <location>
        <begin position="12"/>
        <end position="27"/>
    </location>
</feature>
<reference evidence="2 3" key="1">
    <citation type="submission" date="2018-12" db="EMBL/GenBank/DDBJ databases">
        <authorList>
            <person name="Li F."/>
        </authorList>
    </citation>
    <scope>NUCLEOTIDE SEQUENCE [LARGE SCALE GENOMIC DNA]</scope>
    <source>
        <strain evidence="2 3">8H24J-4-2</strain>
    </source>
</reference>
<protein>
    <submittedName>
        <fullName evidence="2">Uncharacterized protein</fullName>
    </submittedName>
</protein>
<proteinExistence type="predicted"/>
<keyword evidence="1" id="KW-0472">Membrane</keyword>
<evidence type="ECO:0000313" key="2">
    <source>
        <dbReference type="EMBL" id="RWZ67811.1"/>
    </source>
</evidence>
<dbReference type="EMBL" id="RZNC01000001">
    <property type="protein sequence ID" value="RWZ67811.1"/>
    <property type="molecule type" value="Genomic_DNA"/>
</dbReference>
<feature type="transmembrane region" description="Helical" evidence="1">
    <location>
        <begin position="34"/>
        <end position="52"/>
    </location>
</feature>
<keyword evidence="3" id="KW-1185">Reference proteome</keyword>
<organism evidence="2 3">
    <name type="scientific">Labedella populi</name>
    <dbReference type="NCBI Taxonomy" id="2498850"/>
    <lineage>
        <taxon>Bacteria</taxon>
        <taxon>Bacillati</taxon>
        <taxon>Actinomycetota</taxon>
        <taxon>Actinomycetes</taxon>
        <taxon>Micrococcales</taxon>
        <taxon>Microbacteriaceae</taxon>
        <taxon>Labedella</taxon>
    </lineage>
</organism>
<accession>A0A3S4BD19</accession>
<name>A0A3S4BD19_9MICO</name>
<dbReference type="AlphaFoldDB" id="A0A3S4BD19"/>
<dbReference type="OrthoDB" id="9945657at2"/>
<feature type="transmembrane region" description="Helical" evidence="1">
    <location>
        <begin position="58"/>
        <end position="77"/>
    </location>
</feature>
<keyword evidence="1" id="KW-0812">Transmembrane</keyword>
<gene>
    <name evidence="2" type="ORF">ELQ92_00615</name>
</gene>